<feature type="domain" description="HTH lysR-type" evidence="6">
    <location>
        <begin position="1"/>
        <end position="59"/>
    </location>
</feature>
<dbReference type="Proteomes" id="UP001252613">
    <property type="component" value="Unassembled WGS sequence"/>
</dbReference>
<comment type="similarity">
    <text evidence="1">Belongs to the LysR transcriptional regulatory family.</text>
</comment>
<reference evidence="7" key="1">
    <citation type="submission" date="2023-07" db="EMBL/GenBank/DDBJ databases">
        <title>Sorghum-associated microbial communities from plants grown in Nebraska, USA.</title>
        <authorList>
            <person name="Schachtman D."/>
        </authorList>
    </citation>
    <scope>NUCLEOTIDE SEQUENCE</scope>
    <source>
        <strain evidence="7">3432</strain>
    </source>
</reference>
<dbReference type="FunFam" id="1.10.10.10:FF:000001">
    <property type="entry name" value="LysR family transcriptional regulator"/>
    <property type="match status" value="1"/>
</dbReference>
<organism evidence="7 8">
    <name type="scientific">Pseudomonas brassicacearum</name>
    <dbReference type="NCBI Taxonomy" id="930166"/>
    <lineage>
        <taxon>Bacteria</taxon>
        <taxon>Pseudomonadati</taxon>
        <taxon>Pseudomonadota</taxon>
        <taxon>Gammaproteobacteria</taxon>
        <taxon>Pseudomonadales</taxon>
        <taxon>Pseudomonadaceae</taxon>
        <taxon>Pseudomonas</taxon>
    </lineage>
</organism>
<evidence type="ECO:0000313" key="7">
    <source>
        <dbReference type="EMBL" id="MDR6959576.1"/>
    </source>
</evidence>
<dbReference type="GO" id="GO:0006351">
    <property type="term" value="P:DNA-templated transcription"/>
    <property type="evidence" value="ECO:0007669"/>
    <property type="project" value="TreeGrafter"/>
</dbReference>
<dbReference type="GO" id="GO:0003700">
    <property type="term" value="F:DNA-binding transcription factor activity"/>
    <property type="evidence" value="ECO:0007669"/>
    <property type="project" value="InterPro"/>
</dbReference>
<keyword evidence="4" id="KW-0804">Transcription</keyword>
<comment type="caution">
    <text evidence="7">The sequence shown here is derived from an EMBL/GenBank/DDBJ whole genome shotgun (WGS) entry which is preliminary data.</text>
</comment>
<dbReference type="InterPro" id="IPR005119">
    <property type="entry name" value="LysR_subst-bd"/>
</dbReference>
<evidence type="ECO:0000256" key="2">
    <source>
        <dbReference type="ARBA" id="ARBA00023015"/>
    </source>
</evidence>
<protein>
    <submittedName>
        <fullName evidence="7">DNA-binding transcriptional LysR family regulator</fullName>
    </submittedName>
</protein>
<evidence type="ECO:0000256" key="1">
    <source>
        <dbReference type="ARBA" id="ARBA00009437"/>
    </source>
</evidence>
<dbReference type="PANTHER" id="PTHR30537">
    <property type="entry name" value="HTH-TYPE TRANSCRIPTIONAL REGULATOR"/>
    <property type="match status" value="1"/>
</dbReference>
<evidence type="ECO:0000259" key="6">
    <source>
        <dbReference type="PROSITE" id="PS50931"/>
    </source>
</evidence>
<dbReference type="InterPro" id="IPR058163">
    <property type="entry name" value="LysR-type_TF_proteobact-type"/>
</dbReference>
<dbReference type="PANTHER" id="PTHR30537:SF5">
    <property type="entry name" value="HTH-TYPE TRANSCRIPTIONAL ACTIVATOR TTDR-RELATED"/>
    <property type="match status" value="1"/>
</dbReference>
<keyword evidence="5" id="KW-0732">Signal</keyword>
<dbReference type="InterPro" id="IPR036390">
    <property type="entry name" value="WH_DNA-bd_sf"/>
</dbReference>
<accession>A0AAW8MDT9</accession>
<name>A0AAW8MDT9_9PSED</name>
<dbReference type="Pfam" id="PF00126">
    <property type="entry name" value="HTH_1"/>
    <property type="match status" value="1"/>
</dbReference>
<dbReference type="SUPFAM" id="SSF46785">
    <property type="entry name" value="Winged helix' DNA-binding domain"/>
    <property type="match status" value="1"/>
</dbReference>
<evidence type="ECO:0000256" key="5">
    <source>
        <dbReference type="SAM" id="SignalP"/>
    </source>
</evidence>
<dbReference type="RefSeq" id="WP_310363055.1">
    <property type="nucleotide sequence ID" value="NZ_JAVDVC010000007.1"/>
</dbReference>
<dbReference type="SUPFAM" id="SSF53850">
    <property type="entry name" value="Periplasmic binding protein-like II"/>
    <property type="match status" value="1"/>
</dbReference>
<dbReference type="InterPro" id="IPR036388">
    <property type="entry name" value="WH-like_DNA-bd_sf"/>
</dbReference>
<sequence>MDKLKSMAAFVAAAESSSFSAAAAVLGVTPQQIAKQVGNLESQLGLKLITRTTRRQSLTALGKEYYLRCKAILSDVEDAEALALAGNSTPRGKIRISAPYNYGSHRLIPFLTQYLTRYPETEIELELTDRFVNIVEEGYEVVFRLGKPRLADSAALVQRGLKPFRMFACASPGYLLRKGTPLHPQQLVDHDCLGYLFSDRMTDKLWRFTKNMQTFAIPIASRLKVNNTLAKVNAALSDFGITLCVEDVLAPYVQRGELVVLFEDFEGPTYPVNLIYPADRRPSAKVRRFIDEVVVALGVPQARSNDG</sequence>
<keyword evidence="2" id="KW-0805">Transcription regulation</keyword>
<dbReference type="InterPro" id="IPR000847">
    <property type="entry name" value="LysR_HTH_N"/>
</dbReference>
<dbReference type="Gene3D" id="3.40.190.290">
    <property type="match status" value="1"/>
</dbReference>
<dbReference type="Pfam" id="PF03466">
    <property type="entry name" value="LysR_substrate"/>
    <property type="match status" value="1"/>
</dbReference>
<gene>
    <name evidence="7" type="ORF">J2W43_003576</name>
</gene>
<evidence type="ECO:0000256" key="4">
    <source>
        <dbReference type="ARBA" id="ARBA00023163"/>
    </source>
</evidence>
<keyword evidence="3 7" id="KW-0238">DNA-binding</keyword>
<dbReference type="EMBL" id="JAVDVC010000007">
    <property type="protein sequence ID" value="MDR6959576.1"/>
    <property type="molecule type" value="Genomic_DNA"/>
</dbReference>
<dbReference type="AlphaFoldDB" id="A0AAW8MDT9"/>
<proteinExistence type="inferred from homology"/>
<feature type="signal peptide" evidence="5">
    <location>
        <begin position="1"/>
        <end position="23"/>
    </location>
</feature>
<dbReference type="GO" id="GO:0043565">
    <property type="term" value="F:sequence-specific DNA binding"/>
    <property type="evidence" value="ECO:0007669"/>
    <property type="project" value="TreeGrafter"/>
</dbReference>
<evidence type="ECO:0000256" key="3">
    <source>
        <dbReference type="ARBA" id="ARBA00023125"/>
    </source>
</evidence>
<feature type="chain" id="PRO_5043611576" evidence="5">
    <location>
        <begin position="24"/>
        <end position="307"/>
    </location>
</feature>
<evidence type="ECO:0000313" key="8">
    <source>
        <dbReference type="Proteomes" id="UP001252613"/>
    </source>
</evidence>
<dbReference type="PROSITE" id="PS50931">
    <property type="entry name" value="HTH_LYSR"/>
    <property type="match status" value="1"/>
</dbReference>
<dbReference type="Gene3D" id="1.10.10.10">
    <property type="entry name" value="Winged helix-like DNA-binding domain superfamily/Winged helix DNA-binding domain"/>
    <property type="match status" value="1"/>
</dbReference>